<reference evidence="9 11" key="2">
    <citation type="submission" date="2019-03" db="EMBL/GenBank/DDBJ databases">
        <title>Genomics of glacier-inhabiting Cryobacterium strains.</title>
        <authorList>
            <person name="Liu Q."/>
            <person name="Xin Y.-H."/>
        </authorList>
    </citation>
    <scope>NUCLEOTIDE SEQUENCE [LARGE SCALE GENOMIC DNA]</scope>
    <source>
        <strain evidence="9 11">Hh34</strain>
    </source>
</reference>
<name>A0A1I3E1N2_9MICO</name>
<dbReference type="SUPFAM" id="SSF88723">
    <property type="entry name" value="PIN domain-like"/>
    <property type="match status" value="1"/>
</dbReference>
<dbReference type="Proteomes" id="UP000297963">
    <property type="component" value="Unassembled WGS sequence"/>
</dbReference>
<organism evidence="9 11">
    <name type="scientific">Cryobacterium levicorallinum</name>
    <dbReference type="NCBI Taxonomy" id="995038"/>
    <lineage>
        <taxon>Bacteria</taxon>
        <taxon>Bacillati</taxon>
        <taxon>Actinomycetota</taxon>
        <taxon>Actinomycetes</taxon>
        <taxon>Micrococcales</taxon>
        <taxon>Microbacteriaceae</taxon>
        <taxon>Cryobacterium</taxon>
    </lineage>
</organism>
<dbReference type="RefSeq" id="WP_092452606.1">
    <property type="nucleotide sequence ID" value="NZ_BKAC01000026.1"/>
</dbReference>
<dbReference type="InterPro" id="IPR029060">
    <property type="entry name" value="PIN-like_dom_sf"/>
</dbReference>
<evidence type="ECO:0000256" key="2">
    <source>
        <dbReference type="ARBA" id="ARBA00022722"/>
    </source>
</evidence>
<keyword evidence="2 6" id="KW-0540">Nuclease</keyword>
<comment type="caution">
    <text evidence="9">The sequence shown here is derived from an EMBL/GenBank/DDBJ whole genome shotgun (WGS) entry which is preliminary data.</text>
</comment>
<dbReference type="AlphaFoldDB" id="A0A1I3E1N2"/>
<evidence type="ECO:0000313" key="10">
    <source>
        <dbReference type="Proteomes" id="UP000199681"/>
    </source>
</evidence>
<dbReference type="Proteomes" id="UP000199681">
    <property type="component" value="Unassembled WGS sequence"/>
</dbReference>
<dbReference type="GO" id="GO:0090729">
    <property type="term" value="F:toxin activity"/>
    <property type="evidence" value="ECO:0007669"/>
    <property type="project" value="UniProtKB-KW"/>
</dbReference>
<evidence type="ECO:0000313" key="9">
    <source>
        <dbReference type="EMBL" id="TFB81503.1"/>
    </source>
</evidence>
<evidence type="ECO:0000313" key="8">
    <source>
        <dbReference type="EMBL" id="SFH92803.1"/>
    </source>
</evidence>
<keyword evidence="6" id="KW-0800">Toxin</keyword>
<dbReference type="InterPro" id="IPR002716">
    <property type="entry name" value="PIN_dom"/>
</dbReference>
<dbReference type="CDD" id="cd09874">
    <property type="entry name" value="PIN_MT3492-like"/>
    <property type="match status" value="1"/>
</dbReference>
<evidence type="ECO:0000256" key="1">
    <source>
        <dbReference type="ARBA" id="ARBA00022649"/>
    </source>
</evidence>
<dbReference type="GO" id="GO:0016787">
    <property type="term" value="F:hydrolase activity"/>
    <property type="evidence" value="ECO:0007669"/>
    <property type="project" value="UniProtKB-KW"/>
</dbReference>
<dbReference type="EMBL" id="FOPW01000022">
    <property type="protein sequence ID" value="SFH92803.1"/>
    <property type="molecule type" value="Genomic_DNA"/>
</dbReference>
<evidence type="ECO:0000256" key="5">
    <source>
        <dbReference type="ARBA" id="ARBA00022842"/>
    </source>
</evidence>
<protein>
    <recommendedName>
        <fullName evidence="6">Ribonuclease VapC</fullName>
        <shortName evidence="6">RNase VapC</shortName>
        <ecNumber evidence="6">3.1.-.-</ecNumber>
    </recommendedName>
    <alternativeName>
        <fullName evidence="6">Toxin VapC</fullName>
    </alternativeName>
</protein>
<dbReference type="GO" id="GO:0004540">
    <property type="term" value="F:RNA nuclease activity"/>
    <property type="evidence" value="ECO:0007669"/>
    <property type="project" value="InterPro"/>
</dbReference>
<dbReference type="Gene3D" id="3.40.50.1010">
    <property type="entry name" value="5'-nuclease"/>
    <property type="match status" value="1"/>
</dbReference>
<evidence type="ECO:0000313" key="11">
    <source>
        <dbReference type="Proteomes" id="UP000297963"/>
    </source>
</evidence>
<feature type="binding site" evidence="6">
    <location>
        <position position="6"/>
    </location>
    <ligand>
        <name>Mg(2+)</name>
        <dbReference type="ChEBI" id="CHEBI:18420"/>
    </ligand>
</feature>
<evidence type="ECO:0000256" key="6">
    <source>
        <dbReference type="HAMAP-Rule" id="MF_00265"/>
    </source>
</evidence>
<accession>A0A1I3E1N2</accession>
<dbReference type="HAMAP" id="MF_00265">
    <property type="entry name" value="VapC_Nob1"/>
    <property type="match status" value="1"/>
</dbReference>
<keyword evidence="4 6" id="KW-0378">Hydrolase</keyword>
<feature type="domain" description="PIN" evidence="7">
    <location>
        <begin position="4"/>
        <end position="120"/>
    </location>
</feature>
<comment type="cofactor">
    <cofactor evidence="6">
        <name>Mg(2+)</name>
        <dbReference type="ChEBI" id="CHEBI:18420"/>
    </cofactor>
</comment>
<dbReference type="STRING" id="995038.SAMN05216274_12221"/>
<comment type="similarity">
    <text evidence="6">Belongs to the PINc/VapC protein family.</text>
</comment>
<keyword evidence="10" id="KW-1185">Reference proteome</keyword>
<proteinExistence type="inferred from homology"/>
<dbReference type="GO" id="GO:0000287">
    <property type="term" value="F:magnesium ion binding"/>
    <property type="evidence" value="ECO:0007669"/>
    <property type="project" value="UniProtKB-UniRule"/>
</dbReference>
<keyword evidence="1 6" id="KW-1277">Toxin-antitoxin system</keyword>
<evidence type="ECO:0000256" key="3">
    <source>
        <dbReference type="ARBA" id="ARBA00022723"/>
    </source>
</evidence>
<sequence length="135" mass="14386">MITYLDTSAVAKLLGDEAESSALRKHLDDRVAGGDADLVSAFLVETELRRIATRTGIPQTAVTDVLSRLALMDMNRSVFREAGLLSGASLRSLDALHIAAALQAGANEFITYDARQQTAADAVGLRVRTPGRSTD</sequence>
<dbReference type="InterPro" id="IPR022907">
    <property type="entry name" value="VapC_family"/>
</dbReference>
<keyword evidence="3 6" id="KW-0479">Metal-binding</keyword>
<keyword evidence="5 6" id="KW-0460">Magnesium</keyword>
<evidence type="ECO:0000259" key="7">
    <source>
        <dbReference type="Pfam" id="PF01850"/>
    </source>
</evidence>
<reference evidence="8 10" key="1">
    <citation type="submission" date="2016-10" db="EMBL/GenBank/DDBJ databases">
        <authorList>
            <person name="Varghese N."/>
            <person name="Submissions S."/>
        </authorList>
    </citation>
    <scope>NUCLEOTIDE SEQUENCE [LARGE SCALE GENOMIC DNA]</scope>
    <source>
        <strain evidence="8 10">GMCC 1.11211</strain>
    </source>
</reference>
<evidence type="ECO:0000256" key="4">
    <source>
        <dbReference type="ARBA" id="ARBA00022801"/>
    </source>
</evidence>
<dbReference type="EMBL" id="SOFE01000030">
    <property type="protein sequence ID" value="TFB81503.1"/>
    <property type="molecule type" value="Genomic_DNA"/>
</dbReference>
<gene>
    <name evidence="6" type="primary">vapC</name>
    <name evidence="9" type="ORF">E3O11_16520</name>
    <name evidence="8" type="ORF">SAMN05216274_12221</name>
</gene>
<dbReference type="EC" id="3.1.-.-" evidence="6"/>
<feature type="binding site" evidence="6">
    <location>
        <position position="94"/>
    </location>
    <ligand>
        <name>Mg(2+)</name>
        <dbReference type="ChEBI" id="CHEBI:18420"/>
    </ligand>
</feature>
<dbReference type="Pfam" id="PF01850">
    <property type="entry name" value="PIN"/>
    <property type="match status" value="1"/>
</dbReference>
<comment type="function">
    <text evidence="6">Toxic component of a toxin-antitoxin (TA) system. An RNase.</text>
</comment>